<dbReference type="PANTHER" id="PTHR12357">
    <property type="entry name" value="YTH YT521-B HOMOLOGY DOMAIN-CONTAINING"/>
    <property type="match status" value="1"/>
</dbReference>
<accession>A0A8T1P6A0</accession>
<evidence type="ECO:0000313" key="4">
    <source>
        <dbReference type="EMBL" id="KAG6636913.1"/>
    </source>
</evidence>
<dbReference type="CDD" id="cd21134">
    <property type="entry name" value="YTH"/>
    <property type="match status" value="1"/>
</dbReference>
<dbReference type="GO" id="GO:1990247">
    <property type="term" value="F:N6-methyladenosine-containing RNA reader activity"/>
    <property type="evidence" value="ECO:0007669"/>
    <property type="project" value="UniProtKB-UniRule"/>
</dbReference>
<comment type="similarity">
    <text evidence="1">Belongs to the YTHDF family.</text>
</comment>
<organism evidence="4 5">
    <name type="scientific">Carya illinoinensis</name>
    <name type="common">Pecan</name>
    <dbReference type="NCBI Taxonomy" id="32201"/>
    <lineage>
        <taxon>Eukaryota</taxon>
        <taxon>Viridiplantae</taxon>
        <taxon>Streptophyta</taxon>
        <taxon>Embryophyta</taxon>
        <taxon>Tracheophyta</taxon>
        <taxon>Spermatophyta</taxon>
        <taxon>Magnoliopsida</taxon>
        <taxon>eudicotyledons</taxon>
        <taxon>Gunneridae</taxon>
        <taxon>Pentapetalae</taxon>
        <taxon>rosids</taxon>
        <taxon>fabids</taxon>
        <taxon>Fagales</taxon>
        <taxon>Juglandaceae</taxon>
        <taxon>Carya</taxon>
    </lineage>
</organism>
<dbReference type="Proteomes" id="UP000811609">
    <property type="component" value="Chromosome 11"/>
</dbReference>
<feature type="domain" description="YTH" evidence="3">
    <location>
        <begin position="72"/>
        <end position="207"/>
    </location>
</feature>
<evidence type="ECO:0000256" key="1">
    <source>
        <dbReference type="RuleBase" id="RU369095"/>
    </source>
</evidence>
<dbReference type="PANTHER" id="PTHR12357:SF3">
    <property type="entry name" value="YTH DOMAIN-CONTAINING PROTEIN 1"/>
    <property type="match status" value="1"/>
</dbReference>
<sequence length="404" mass="45451">MDMSSDTAKENASVVDSSVTEWKQDMGISDDPESSSYKANEVSYPSRADKAGNSYYPLGISTTDRKGKLDNTRYFIIKSLNLHNIQLSIEKGIWATQVMNEPILEEAFHNSGKVILIFSVNMSGFFQGYAQMMSSVGWRRDNVWSQGSSKGNPWGRSFKVKWLCLNDLPFQKTLHLKNPLNEYKPVKISRDCQELSLDIGEALCELLDGKSDVDDSPSSLYRSNLPSKRLCVESPCSLGDEEYNVPPMHMSWSRTPILYPSPLYPHQAEANRFHLANQISAGVAFPKNLSITAGSSKVERMKRSCNIGEISNLQAEMDMSPHFDVWGLYAESPFACTLTEDDLLELSYEEYLERSRSSSRLCLPVAGPSRKMQESSRSKNQDENLNLGSKADRRKMTHCSSQKL</sequence>
<dbReference type="GO" id="GO:0048024">
    <property type="term" value="P:regulation of mRNA splicing, via spliceosome"/>
    <property type="evidence" value="ECO:0007669"/>
    <property type="project" value="TreeGrafter"/>
</dbReference>
<protein>
    <recommendedName>
        <fullName evidence="1">YTH domain-containing family protein</fullName>
    </recommendedName>
</protein>
<keyword evidence="1" id="KW-0694">RNA-binding</keyword>
<feature type="region of interest" description="Disordered" evidence="2">
    <location>
        <begin position="363"/>
        <end position="404"/>
    </location>
</feature>
<evidence type="ECO:0000313" key="5">
    <source>
        <dbReference type="Proteomes" id="UP000811609"/>
    </source>
</evidence>
<dbReference type="GO" id="GO:0003729">
    <property type="term" value="F:mRNA binding"/>
    <property type="evidence" value="ECO:0007669"/>
    <property type="project" value="UniProtKB-UniRule"/>
</dbReference>
<feature type="region of interest" description="Disordered" evidence="2">
    <location>
        <begin position="1"/>
        <end position="43"/>
    </location>
</feature>
<evidence type="ECO:0000259" key="3">
    <source>
        <dbReference type="PROSITE" id="PS50882"/>
    </source>
</evidence>
<dbReference type="InterPro" id="IPR045168">
    <property type="entry name" value="YTH_prot"/>
</dbReference>
<comment type="caution">
    <text evidence="4">The sequence shown here is derived from an EMBL/GenBank/DDBJ whole genome shotgun (WGS) entry which is preliminary data.</text>
</comment>
<dbReference type="InterPro" id="IPR007275">
    <property type="entry name" value="YTH_domain"/>
</dbReference>
<dbReference type="GO" id="GO:0000398">
    <property type="term" value="P:mRNA splicing, via spliceosome"/>
    <property type="evidence" value="ECO:0007669"/>
    <property type="project" value="TreeGrafter"/>
</dbReference>
<keyword evidence="5" id="KW-1185">Reference proteome</keyword>
<evidence type="ECO:0000256" key="2">
    <source>
        <dbReference type="SAM" id="MobiDB-lite"/>
    </source>
</evidence>
<comment type="function">
    <text evidence="1">Specifically recognizes and binds N6-methyladenosine (m6A)-containing RNAs, and regulates mRNA stability. M6A is a modification present at internal sites of mRNAs and some non-coding RNAs and plays a role in mRNA stability and processing.</text>
</comment>
<proteinExistence type="inferred from homology"/>
<dbReference type="GO" id="GO:0005654">
    <property type="term" value="C:nucleoplasm"/>
    <property type="evidence" value="ECO:0007669"/>
    <property type="project" value="TreeGrafter"/>
</dbReference>
<dbReference type="EMBL" id="CM031819">
    <property type="protein sequence ID" value="KAG6636913.1"/>
    <property type="molecule type" value="Genomic_DNA"/>
</dbReference>
<dbReference type="AlphaFoldDB" id="A0A8T1P6A0"/>
<feature type="compositionally biased region" description="Basic and acidic residues" evidence="2">
    <location>
        <begin position="371"/>
        <end position="382"/>
    </location>
</feature>
<dbReference type="PROSITE" id="PS50882">
    <property type="entry name" value="YTH"/>
    <property type="match status" value="1"/>
</dbReference>
<reference evidence="4" key="1">
    <citation type="submission" date="2020-12" db="EMBL/GenBank/DDBJ databases">
        <title>WGS assembly of Carya illinoinensis cv. Pawnee.</title>
        <authorList>
            <person name="Platts A."/>
            <person name="Shu S."/>
            <person name="Wright S."/>
            <person name="Barry K."/>
            <person name="Edger P."/>
            <person name="Pires J.C."/>
            <person name="Schmutz J."/>
        </authorList>
    </citation>
    <scope>NUCLEOTIDE SEQUENCE</scope>
    <source>
        <tissue evidence="4">Leaf</tissue>
    </source>
</reference>
<dbReference type="Pfam" id="PF04146">
    <property type="entry name" value="YTH"/>
    <property type="match status" value="1"/>
</dbReference>
<gene>
    <name evidence="4" type="ORF">CIPAW_11G143500</name>
</gene>
<name>A0A8T1P6A0_CARIL</name>